<evidence type="ECO:0000256" key="2">
    <source>
        <dbReference type="ARBA" id="ARBA00023235"/>
    </source>
</evidence>
<dbReference type="InterPro" id="IPR011760">
    <property type="entry name" value="PsdUridine_synth_TruD_insert"/>
</dbReference>
<dbReference type="CDD" id="cd02576">
    <property type="entry name" value="PseudoU_synth_ScPUS7"/>
    <property type="match status" value="1"/>
</dbReference>
<accession>A0ABD3RVD9</accession>
<dbReference type="Pfam" id="PF01142">
    <property type="entry name" value="TruD"/>
    <property type="match status" value="1"/>
</dbReference>
<evidence type="ECO:0000259" key="4">
    <source>
        <dbReference type="PROSITE" id="PS50984"/>
    </source>
</evidence>
<dbReference type="Proteomes" id="UP001530377">
    <property type="component" value="Unassembled WGS sequence"/>
</dbReference>
<dbReference type="AlphaFoldDB" id="A0ABD3RVD9"/>
<gene>
    <name evidence="5" type="ORF">ACHAXA_007301</name>
</gene>
<keyword evidence="6" id="KW-1185">Reference proteome</keyword>
<dbReference type="PIRSF" id="PIRSF037016">
    <property type="entry name" value="Pseudouridin_synth_euk_prd"/>
    <property type="match status" value="1"/>
</dbReference>
<dbReference type="PANTHER" id="PTHR13326">
    <property type="entry name" value="TRNA PSEUDOURIDINE SYNTHASE D"/>
    <property type="match status" value="1"/>
</dbReference>
<dbReference type="PANTHER" id="PTHR13326:SF21">
    <property type="entry name" value="PSEUDOURIDYLATE SYNTHASE PUS7L"/>
    <property type="match status" value="1"/>
</dbReference>
<name>A0ABD3RVD9_9STRA</name>
<dbReference type="NCBIfam" id="TIGR00094">
    <property type="entry name" value="tRNA_TruD_broad"/>
    <property type="match status" value="1"/>
</dbReference>
<proteinExistence type="inferred from homology"/>
<dbReference type="PROSITE" id="PS50984">
    <property type="entry name" value="TRUD"/>
    <property type="match status" value="1"/>
</dbReference>
<dbReference type="GO" id="GO:0001522">
    <property type="term" value="P:pseudouridine synthesis"/>
    <property type="evidence" value="ECO:0007669"/>
    <property type="project" value="UniProtKB-ARBA"/>
</dbReference>
<comment type="similarity">
    <text evidence="1">Belongs to the pseudouridine synthase TruD family.</text>
</comment>
<dbReference type="InterPro" id="IPR001656">
    <property type="entry name" value="PsdUridine_synth_TruD"/>
</dbReference>
<keyword evidence="2" id="KW-0413">Isomerase</keyword>
<protein>
    <recommendedName>
        <fullName evidence="4">TRUD domain-containing protein</fullName>
    </recommendedName>
</protein>
<feature type="domain" description="TRUD" evidence="4">
    <location>
        <begin position="387"/>
        <end position="634"/>
    </location>
</feature>
<dbReference type="GO" id="GO:0009982">
    <property type="term" value="F:pseudouridine synthase activity"/>
    <property type="evidence" value="ECO:0007669"/>
    <property type="project" value="UniProtKB-ARBA"/>
</dbReference>
<organism evidence="5 6">
    <name type="scientific">Cyclostephanos tholiformis</name>
    <dbReference type="NCBI Taxonomy" id="382380"/>
    <lineage>
        <taxon>Eukaryota</taxon>
        <taxon>Sar</taxon>
        <taxon>Stramenopiles</taxon>
        <taxon>Ochrophyta</taxon>
        <taxon>Bacillariophyta</taxon>
        <taxon>Coscinodiscophyceae</taxon>
        <taxon>Thalassiosirophycidae</taxon>
        <taxon>Stephanodiscales</taxon>
        <taxon>Stephanodiscaceae</taxon>
        <taxon>Cyclostephanos</taxon>
    </lineage>
</organism>
<feature type="compositionally biased region" description="Basic and acidic residues" evidence="3">
    <location>
        <begin position="76"/>
        <end position="85"/>
    </location>
</feature>
<evidence type="ECO:0000313" key="5">
    <source>
        <dbReference type="EMBL" id="KAL3816183.1"/>
    </source>
</evidence>
<evidence type="ECO:0000256" key="1">
    <source>
        <dbReference type="ARBA" id="ARBA00007953"/>
    </source>
</evidence>
<evidence type="ECO:0000256" key="3">
    <source>
        <dbReference type="SAM" id="MobiDB-lite"/>
    </source>
</evidence>
<dbReference type="SUPFAM" id="SSF55120">
    <property type="entry name" value="Pseudouridine synthase"/>
    <property type="match status" value="1"/>
</dbReference>
<comment type="caution">
    <text evidence="5">The sequence shown here is derived from an EMBL/GenBank/DDBJ whole genome shotgun (WGS) entry which is preliminary data.</text>
</comment>
<reference evidence="5 6" key="1">
    <citation type="submission" date="2024-10" db="EMBL/GenBank/DDBJ databases">
        <title>Updated reference genomes for cyclostephanoid diatoms.</title>
        <authorList>
            <person name="Roberts W.R."/>
            <person name="Alverson A.J."/>
        </authorList>
    </citation>
    <scope>NUCLEOTIDE SEQUENCE [LARGE SCALE GENOMIC DNA]</scope>
    <source>
        <strain evidence="5 6">AJA228-03</strain>
    </source>
</reference>
<feature type="region of interest" description="Disordered" evidence="3">
    <location>
        <begin position="54"/>
        <end position="104"/>
    </location>
</feature>
<dbReference type="EMBL" id="JALLPB020000161">
    <property type="protein sequence ID" value="KAL3816183.1"/>
    <property type="molecule type" value="Genomic_DNA"/>
</dbReference>
<dbReference type="InterPro" id="IPR042214">
    <property type="entry name" value="TruD_catalytic"/>
</dbReference>
<dbReference type="Gene3D" id="3.30.2350.20">
    <property type="entry name" value="TruD, catalytic domain"/>
    <property type="match status" value="2"/>
</dbReference>
<sequence length="737" mass="82560">MSHQYDDIERQVGISAYASTHEGFAAIVKARYSDFVVHEVDLNGNIARLESLETPPQSIESAEIDASVSDKKRKHSDSADLHMDMNGKGAPDLPTPIPNSTSENTNSCMIGKESPQAHETNWDSCGQDLANLIGETLARELMSFLRHDGGDGVMNADKFYTLPAISDKEVRRSIHLLIKTPVFRSIACADNSDGRIRIWRKRFESDMPADTHSGGRGRNRGSYDNGIYNRRGAKCKPWPKDRPDFLRFVLYKENVDTTTAVKDVVRMARLPPKSGINYAGMKDKRGITTQFCSVYRVEKEQLLTVNKEITNCSGCGNTTLNGSSIIRLGNFHYSADEVKLGALAGNRFDVVLRNIDIGEDSVSSTCTRRQQVQQKLEAAGNALKAHGFINYFGMQRFGKYYDTHLVGIAIMKGDFERAIDIIMEEKPDEYPRIAEARRRWARRFESINASSDENSAREAEMKCARAIQNSLGRFMNCENSIVSSLSRHPRDYKRAFCSIAKNMRSMFLHAYQSYLWNMVASHRIESGGSTEVRVGDLVLTEDKPSHEGGGGTSGLKGKDVKIIEEQDLKDTRYSITDVVLPLAGSKIKYPSGLSGDFFDELLRKDGIKKSYFARIGTVDREIALGGDYRKLICKPEDVSFEIRMYQDPLQPLLQTDLMKVNNVDVAAITLCSSDEQQRQNLNQEDDQEESNEMIFGMSIGFSLPPSSYATIALRELTKRSTSSEYQSKLQLSGPIMK</sequence>
<evidence type="ECO:0000313" key="6">
    <source>
        <dbReference type="Proteomes" id="UP001530377"/>
    </source>
</evidence>
<dbReference type="InterPro" id="IPR020103">
    <property type="entry name" value="PsdUridine_synth_cat_dom_sf"/>
</dbReference>